<dbReference type="CDD" id="cd07721">
    <property type="entry name" value="yflN-like_MBL-fold"/>
    <property type="match status" value="1"/>
</dbReference>
<comment type="catalytic activity">
    <reaction evidence="1">
        <text>3',5'-cyclic CMP + H2O = CMP + H(+)</text>
        <dbReference type="Rhea" id="RHEA:72675"/>
        <dbReference type="ChEBI" id="CHEBI:15377"/>
        <dbReference type="ChEBI" id="CHEBI:15378"/>
        <dbReference type="ChEBI" id="CHEBI:58003"/>
        <dbReference type="ChEBI" id="CHEBI:60377"/>
    </reaction>
    <physiologicalReaction direction="left-to-right" evidence="1">
        <dbReference type="Rhea" id="RHEA:72676"/>
    </physiologicalReaction>
</comment>
<dbReference type="Proteomes" id="UP000317036">
    <property type="component" value="Unassembled WGS sequence"/>
</dbReference>
<dbReference type="RefSeq" id="WP_144851913.1">
    <property type="nucleotide sequence ID" value="NZ_VNJI01000038.1"/>
</dbReference>
<gene>
    <name evidence="5" type="ORF">FPZ49_24325</name>
</gene>
<dbReference type="OrthoDB" id="9802248at2"/>
<dbReference type="Pfam" id="PF00753">
    <property type="entry name" value="Lactamase_B"/>
    <property type="match status" value="1"/>
</dbReference>
<evidence type="ECO:0000256" key="3">
    <source>
        <dbReference type="ARBA" id="ARBA00048505"/>
    </source>
</evidence>
<reference evidence="5 6" key="1">
    <citation type="submission" date="2019-07" db="EMBL/GenBank/DDBJ databases">
        <authorList>
            <person name="Kim J."/>
        </authorList>
    </citation>
    <scope>NUCLEOTIDE SEQUENCE [LARGE SCALE GENOMIC DNA]</scope>
    <source>
        <strain evidence="5 6">JC52</strain>
    </source>
</reference>
<dbReference type="InterPro" id="IPR001279">
    <property type="entry name" value="Metallo-B-lactamas"/>
</dbReference>
<keyword evidence="5" id="KW-0378">Hydrolase</keyword>
<evidence type="ECO:0000313" key="6">
    <source>
        <dbReference type="Proteomes" id="UP000317036"/>
    </source>
</evidence>
<dbReference type="SUPFAM" id="SSF56281">
    <property type="entry name" value="Metallo-hydrolase/oxidoreductase"/>
    <property type="match status" value="1"/>
</dbReference>
<name>A0A559K5I5_9BACL</name>
<feature type="domain" description="Metallo-beta-lactamase" evidence="4">
    <location>
        <begin position="23"/>
        <end position="205"/>
    </location>
</feature>
<dbReference type="AlphaFoldDB" id="A0A559K5I5"/>
<proteinExistence type="predicted"/>
<evidence type="ECO:0000259" key="4">
    <source>
        <dbReference type="SMART" id="SM00849"/>
    </source>
</evidence>
<comment type="caution">
    <text evidence="5">The sequence shown here is derived from an EMBL/GenBank/DDBJ whole genome shotgun (WGS) entry which is preliminary data.</text>
</comment>
<protein>
    <submittedName>
        <fullName evidence="5">MBL fold metallo-hydrolase</fullName>
    </submittedName>
</protein>
<dbReference type="InterPro" id="IPR036866">
    <property type="entry name" value="RibonucZ/Hydroxyglut_hydro"/>
</dbReference>
<accession>A0A559K5I5</accession>
<dbReference type="GO" id="GO:0016787">
    <property type="term" value="F:hydrolase activity"/>
    <property type="evidence" value="ECO:0007669"/>
    <property type="project" value="UniProtKB-KW"/>
</dbReference>
<dbReference type="EMBL" id="VNJI01000038">
    <property type="protein sequence ID" value="TVY07370.1"/>
    <property type="molecule type" value="Genomic_DNA"/>
</dbReference>
<dbReference type="SMART" id="SM00849">
    <property type="entry name" value="Lactamase_B"/>
    <property type="match status" value="1"/>
</dbReference>
<comment type="catalytic activity">
    <reaction evidence="3">
        <text>3',5'-cyclic UMP + H2O = UMP + H(+)</text>
        <dbReference type="Rhea" id="RHEA:70575"/>
        <dbReference type="ChEBI" id="CHEBI:15377"/>
        <dbReference type="ChEBI" id="CHEBI:15378"/>
        <dbReference type="ChEBI" id="CHEBI:57865"/>
        <dbReference type="ChEBI" id="CHEBI:184387"/>
    </reaction>
    <physiologicalReaction direction="left-to-right" evidence="3">
        <dbReference type="Rhea" id="RHEA:70576"/>
    </physiologicalReaction>
</comment>
<comment type="function">
    <text evidence="2">Counteracts the endogenous Pycsar antiviral defense system. Phosphodiesterase that enables metal-dependent hydrolysis of host cyclic nucleotide Pycsar defense signals such as cCMP and cUMP.</text>
</comment>
<organism evidence="5 6">
    <name type="scientific">Paenibacillus cremeus</name>
    <dbReference type="NCBI Taxonomy" id="2163881"/>
    <lineage>
        <taxon>Bacteria</taxon>
        <taxon>Bacillati</taxon>
        <taxon>Bacillota</taxon>
        <taxon>Bacilli</taxon>
        <taxon>Bacillales</taxon>
        <taxon>Paenibacillaceae</taxon>
        <taxon>Paenibacillus</taxon>
    </lineage>
</organism>
<keyword evidence="6" id="KW-1185">Reference proteome</keyword>
<dbReference type="Gene3D" id="3.60.15.10">
    <property type="entry name" value="Ribonuclease Z/Hydroxyacylglutathione hydrolase-like"/>
    <property type="match status" value="1"/>
</dbReference>
<evidence type="ECO:0000256" key="1">
    <source>
        <dbReference type="ARBA" id="ARBA00034221"/>
    </source>
</evidence>
<sequence length="229" mass="24797">MAPSSTGIKALQLNLEVRGNPFVIHPTVLWDDQDVILVDTGIPGQLETIRDAFQEAQVPFEKLTKIIITHQDMDHIGSLPELVQAFGDQVQVLAHEVAVPYLAGEEPLVKSKKLAPPVKVDVVLHDGDVLPYAGGIQVVFTPGHSPDHISLYHIPSKTLVTGDALTADNGVLQSFNPVHTPDPATALQSIAKFRALELNTVIAFHGGVCTENLQERLQAIVEAPQIKNQ</sequence>
<dbReference type="InterPro" id="IPR050855">
    <property type="entry name" value="NDM-1-like"/>
</dbReference>
<dbReference type="PANTHER" id="PTHR42951">
    <property type="entry name" value="METALLO-BETA-LACTAMASE DOMAIN-CONTAINING"/>
    <property type="match status" value="1"/>
</dbReference>
<dbReference type="PANTHER" id="PTHR42951:SF15">
    <property type="entry name" value="METALLO-BETA-LACTAMASE SUPERFAMILY PROTEIN"/>
    <property type="match status" value="1"/>
</dbReference>
<evidence type="ECO:0000313" key="5">
    <source>
        <dbReference type="EMBL" id="TVY07370.1"/>
    </source>
</evidence>
<evidence type="ECO:0000256" key="2">
    <source>
        <dbReference type="ARBA" id="ARBA00034301"/>
    </source>
</evidence>